<evidence type="ECO:0000256" key="1">
    <source>
        <dbReference type="SAM" id="MobiDB-lite"/>
    </source>
</evidence>
<reference evidence="2 3" key="3">
    <citation type="submission" date="2019-11" db="EMBL/GenBank/DDBJ databases">
        <title>A de novo genome assembly of a pear dwarfing rootstock.</title>
        <authorList>
            <person name="Wang F."/>
            <person name="Wang J."/>
            <person name="Li S."/>
            <person name="Zhang Y."/>
            <person name="Fang M."/>
            <person name="Ma L."/>
            <person name="Zhao Y."/>
            <person name="Jiang S."/>
        </authorList>
    </citation>
    <scope>NUCLEOTIDE SEQUENCE [LARGE SCALE GENOMIC DNA]</scope>
    <source>
        <strain evidence="2">S2</strain>
        <tissue evidence="2">Leaf</tissue>
    </source>
</reference>
<comment type="caution">
    <text evidence="2">The sequence shown here is derived from an EMBL/GenBank/DDBJ whole genome shotgun (WGS) entry which is preliminary data.</text>
</comment>
<dbReference type="OrthoDB" id="10489206at2759"/>
<feature type="region of interest" description="Disordered" evidence="1">
    <location>
        <begin position="1"/>
        <end position="60"/>
    </location>
</feature>
<dbReference type="AlphaFoldDB" id="A0A5N5FTK8"/>
<organism evidence="2 3">
    <name type="scientific">Pyrus ussuriensis x Pyrus communis</name>
    <dbReference type="NCBI Taxonomy" id="2448454"/>
    <lineage>
        <taxon>Eukaryota</taxon>
        <taxon>Viridiplantae</taxon>
        <taxon>Streptophyta</taxon>
        <taxon>Embryophyta</taxon>
        <taxon>Tracheophyta</taxon>
        <taxon>Spermatophyta</taxon>
        <taxon>Magnoliopsida</taxon>
        <taxon>eudicotyledons</taxon>
        <taxon>Gunneridae</taxon>
        <taxon>Pentapetalae</taxon>
        <taxon>rosids</taxon>
        <taxon>fabids</taxon>
        <taxon>Rosales</taxon>
        <taxon>Rosaceae</taxon>
        <taxon>Amygdaloideae</taxon>
        <taxon>Maleae</taxon>
        <taxon>Pyrus</taxon>
    </lineage>
</organism>
<reference evidence="3" key="2">
    <citation type="submission" date="2019-10" db="EMBL/GenBank/DDBJ databases">
        <title>A de novo genome assembly of a pear dwarfing rootstock.</title>
        <authorList>
            <person name="Wang F."/>
            <person name="Wang J."/>
            <person name="Li S."/>
            <person name="Zhang Y."/>
            <person name="Fang M."/>
            <person name="Ma L."/>
            <person name="Zhao Y."/>
            <person name="Jiang S."/>
        </authorList>
    </citation>
    <scope>NUCLEOTIDE SEQUENCE [LARGE SCALE GENOMIC DNA]</scope>
</reference>
<evidence type="ECO:0000313" key="2">
    <source>
        <dbReference type="EMBL" id="KAB2601614.1"/>
    </source>
</evidence>
<evidence type="ECO:0000313" key="3">
    <source>
        <dbReference type="Proteomes" id="UP000327157"/>
    </source>
</evidence>
<accession>A0A5N5FTK8</accession>
<feature type="compositionally biased region" description="Basic and acidic residues" evidence="1">
    <location>
        <begin position="49"/>
        <end position="59"/>
    </location>
</feature>
<keyword evidence="3" id="KW-1185">Reference proteome</keyword>
<reference evidence="2 3" key="1">
    <citation type="submission" date="2019-09" db="EMBL/GenBank/DDBJ databases">
        <authorList>
            <person name="Ou C."/>
        </authorList>
    </citation>
    <scope>NUCLEOTIDE SEQUENCE [LARGE SCALE GENOMIC DNA]</scope>
    <source>
        <strain evidence="2">S2</strain>
        <tissue evidence="2">Leaf</tissue>
    </source>
</reference>
<name>A0A5N5FTK8_9ROSA</name>
<gene>
    <name evidence="2" type="ORF">D8674_002619</name>
</gene>
<protein>
    <submittedName>
        <fullName evidence="2">Formin-2-like</fullName>
    </submittedName>
</protein>
<dbReference type="EMBL" id="SMOL01000695">
    <property type="protein sequence ID" value="KAB2601614.1"/>
    <property type="molecule type" value="Genomic_DNA"/>
</dbReference>
<proteinExistence type="predicted"/>
<sequence>MVANHVEARQQPAEIPTQVEEEQTKGKPLGGSGNDQGEGKVMEQSSGEAKMDELGEKKNLPPLPNIPILLQLPIPQFPFPPQIPGFPIPQFPFPPQIPGLPIPQFPFPPPFEIPNAPPFPSIPNFPFPPFNIPNIPFFSPPPA</sequence>
<dbReference type="Proteomes" id="UP000327157">
    <property type="component" value="Chromosome 10"/>
</dbReference>